<keyword evidence="3" id="KW-1185">Reference proteome</keyword>
<dbReference type="SUPFAM" id="SSF55961">
    <property type="entry name" value="Bet v1-like"/>
    <property type="match status" value="1"/>
</dbReference>
<dbReference type="Pfam" id="PF03364">
    <property type="entry name" value="Polyketide_cyc"/>
    <property type="match status" value="1"/>
</dbReference>
<evidence type="ECO:0000313" key="3">
    <source>
        <dbReference type="Proteomes" id="UP000003959"/>
    </source>
</evidence>
<gene>
    <name evidence="2" type="ORF">LYNGBM3L_25050</name>
</gene>
<dbReference type="EMBL" id="GL890841">
    <property type="protein sequence ID" value="EGJ33782.1"/>
    <property type="molecule type" value="Genomic_DNA"/>
</dbReference>
<dbReference type="AlphaFoldDB" id="F4XP11"/>
<sequence length="164" mass="18896">MSDWLEHSVQVEVEVPIELAWELWSDLEQMPRWMKWIDSVEVLKEDPDLSRWKLASTGFEFSWLSRIMKLVPHQIIQWESVDGLPNRGAVRFYDRKDSSIVKLTIAYGIPGILGQLMDNLFLGNLVESTIQEDLERFRDYALKVKGRSGESGIGSRESGAVRLT</sequence>
<dbReference type="HOGENOM" id="CLU_119719_0_0_3"/>
<evidence type="ECO:0000259" key="1">
    <source>
        <dbReference type="Pfam" id="PF03364"/>
    </source>
</evidence>
<evidence type="ECO:0000313" key="2">
    <source>
        <dbReference type="EMBL" id="EGJ33782.1"/>
    </source>
</evidence>
<organism evidence="2 3">
    <name type="scientific">Moorena producens 3L</name>
    <dbReference type="NCBI Taxonomy" id="489825"/>
    <lineage>
        <taxon>Bacteria</taxon>
        <taxon>Bacillati</taxon>
        <taxon>Cyanobacteriota</taxon>
        <taxon>Cyanophyceae</taxon>
        <taxon>Coleofasciculales</taxon>
        <taxon>Coleofasciculaceae</taxon>
        <taxon>Moorena</taxon>
    </lineage>
</organism>
<protein>
    <submittedName>
        <fullName evidence="2">Polyketide cyclase / dehydrase and lipid transport</fullName>
    </submittedName>
</protein>
<dbReference type="eggNOG" id="COG5637">
    <property type="taxonomic scope" value="Bacteria"/>
</dbReference>
<accession>F4XP11</accession>
<dbReference type="RefSeq" id="WP_008181724.1">
    <property type="nucleotide sequence ID" value="NZ_GL890841.1"/>
</dbReference>
<dbReference type="InterPro" id="IPR047137">
    <property type="entry name" value="ORF3"/>
</dbReference>
<dbReference type="InterPro" id="IPR023393">
    <property type="entry name" value="START-like_dom_sf"/>
</dbReference>
<name>F4XP11_9CYAN</name>
<dbReference type="PANTHER" id="PTHR33824">
    <property type="entry name" value="POLYKETIDE CYCLASE/DEHYDRASE AND LIPID TRANSPORT SUPERFAMILY PROTEIN"/>
    <property type="match status" value="1"/>
</dbReference>
<dbReference type="OrthoDB" id="539786at2"/>
<dbReference type="CDD" id="cd07817">
    <property type="entry name" value="SRPBCC_8"/>
    <property type="match status" value="1"/>
</dbReference>
<dbReference type="InterPro" id="IPR005031">
    <property type="entry name" value="COQ10_START"/>
</dbReference>
<dbReference type="Gene3D" id="3.30.530.20">
    <property type="match status" value="1"/>
</dbReference>
<dbReference type="Proteomes" id="UP000003959">
    <property type="component" value="Unassembled WGS sequence"/>
</dbReference>
<reference evidence="3" key="1">
    <citation type="journal article" date="2011" name="Proc. Natl. Acad. Sci. U.S.A.">
        <title>Genomic insights into the physiology and ecology of the marine filamentous cyanobacterium Lyngbya majuscula.</title>
        <authorList>
            <person name="Jones A.C."/>
            <person name="Monroe E.A."/>
            <person name="Podell S."/>
            <person name="Hess W.R."/>
            <person name="Klages S."/>
            <person name="Esquenazi E."/>
            <person name="Niessen S."/>
            <person name="Hoover H."/>
            <person name="Rothmann M."/>
            <person name="Lasken R.S."/>
            <person name="Yates J.R.III."/>
            <person name="Reinhardt R."/>
            <person name="Kube M."/>
            <person name="Burkart M.D."/>
            <person name="Allen E.E."/>
            <person name="Dorrestein P.C."/>
            <person name="Gerwick W.H."/>
            <person name="Gerwick L."/>
        </authorList>
    </citation>
    <scope>NUCLEOTIDE SEQUENCE [LARGE SCALE GENOMIC DNA]</scope>
    <source>
        <strain evidence="3">3L</strain>
    </source>
</reference>
<proteinExistence type="predicted"/>
<dbReference type="PANTHER" id="PTHR33824:SF7">
    <property type="entry name" value="POLYKETIDE CYCLASE_DEHYDRASE AND LIPID TRANSPORT SUPERFAMILY PROTEIN"/>
    <property type="match status" value="1"/>
</dbReference>
<feature type="domain" description="Coenzyme Q-binding protein COQ10 START" evidence="1">
    <location>
        <begin position="13"/>
        <end position="134"/>
    </location>
</feature>